<sequence>MSSFTAAFGVVLPDPRKKRSALYRTALMHEKLSGPPYCGSVANGRPDTCLVEFWRNLRPASRPMPLKLLLMIRPRARVADCRYMFCVTL</sequence>
<dbReference type="Proteomes" id="UP000828390">
    <property type="component" value="Unassembled WGS sequence"/>
</dbReference>
<accession>A0A9D4FNS2</accession>
<protein>
    <submittedName>
        <fullName evidence="1">Uncharacterized protein</fullName>
    </submittedName>
</protein>
<reference evidence="1" key="1">
    <citation type="journal article" date="2019" name="bioRxiv">
        <title>The Genome of the Zebra Mussel, Dreissena polymorpha: A Resource for Invasive Species Research.</title>
        <authorList>
            <person name="McCartney M.A."/>
            <person name="Auch B."/>
            <person name="Kono T."/>
            <person name="Mallez S."/>
            <person name="Zhang Y."/>
            <person name="Obille A."/>
            <person name="Becker A."/>
            <person name="Abrahante J.E."/>
            <person name="Garbe J."/>
            <person name="Badalamenti J.P."/>
            <person name="Herman A."/>
            <person name="Mangelson H."/>
            <person name="Liachko I."/>
            <person name="Sullivan S."/>
            <person name="Sone E.D."/>
            <person name="Koren S."/>
            <person name="Silverstein K.A.T."/>
            <person name="Beckman K.B."/>
            <person name="Gohl D.M."/>
        </authorList>
    </citation>
    <scope>NUCLEOTIDE SEQUENCE</scope>
    <source>
        <strain evidence="1">Duluth1</strain>
        <tissue evidence="1">Whole animal</tissue>
    </source>
</reference>
<keyword evidence="2" id="KW-1185">Reference proteome</keyword>
<evidence type="ECO:0000313" key="2">
    <source>
        <dbReference type="Proteomes" id="UP000828390"/>
    </source>
</evidence>
<organism evidence="1 2">
    <name type="scientific">Dreissena polymorpha</name>
    <name type="common">Zebra mussel</name>
    <name type="synonym">Mytilus polymorpha</name>
    <dbReference type="NCBI Taxonomy" id="45954"/>
    <lineage>
        <taxon>Eukaryota</taxon>
        <taxon>Metazoa</taxon>
        <taxon>Spiralia</taxon>
        <taxon>Lophotrochozoa</taxon>
        <taxon>Mollusca</taxon>
        <taxon>Bivalvia</taxon>
        <taxon>Autobranchia</taxon>
        <taxon>Heteroconchia</taxon>
        <taxon>Euheterodonta</taxon>
        <taxon>Imparidentia</taxon>
        <taxon>Neoheterodontei</taxon>
        <taxon>Myida</taxon>
        <taxon>Dreissenoidea</taxon>
        <taxon>Dreissenidae</taxon>
        <taxon>Dreissena</taxon>
    </lineage>
</organism>
<gene>
    <name evidence="1" type="ORF">DPMN_155393</name>
</gene>
<name>A0A9D4FNS2_DREPO</name>
<comment type="caution">
    <text evidence="1">The sequence shown here is derived from an EMBL/GenBank/DDBJ whole genome shotgun (WGS) entry which is preliminary data.</text>
</comment>
<evidence type="ECO:0000313" key="1">
    <source>
        <dbReference type="EMBL" id="KAH3801732.1"/>
    </source>
</evidence>
<reference evidence="1" key="2">
    <citation type="submission" date="2020-11" db="EMBL/GenBank/DDBJ databases">
        <authorList>
            <person name="McCartney M.A."/>
            <person name="Auch B."/>
            <person name="Kono T."/>
            <person name="Mallez S."/>
            <person name="Becker A."/>
            <person name="Gohl D.M."/>
            <person name="Silverstein K.A.T."/>
            <person name="Koren S."/>
            <person name="Bechman K.B."/>
            <person name="Herman A."/>
            <person name="Abrahante J.E."/>
            <person name="Garbe J."/>
        </authorList>
    </citation>
    <scope>NUCLEOTIDE SEQUENCE</scope>
    <source>
        <strain evidence="1">Duluth1</strain>
        <tissue evidence="1">Whole animal</tissue>
    </source>
</reference>
<proteinExistence type="predicted"/>
<dbReference type="EMBL" id="JAIWYP010000007">
    <property type="protein sequence ID" value="KAH3801732.1"/>
    <property type="molecule type" value="Genomic_DNA"/>
</dbReference>
<dbReference type="AlphaFoldDB" id="A0A9D4FNS2"/>